<dbReference type="InterPro" id="IPR031100">
    <property type="entry name" value="LOG_fam"/>
</dbReference>
<dbReference type="Gene3D" id="3.40.50.450">
    <property type="match status" value="1"/>
</dbReference>
<dbReference type="PANTHER" id="PTHR31223">
    <property type="entry name" value="LOG FAMILY PROTEIN YJL055W"/>
    <property type="match status" value="1"/>
</dbReference>
<gene>
    <name evidence="3" type="ORF">ACFPXP_02425</name>
</gene>
<keyword evidence="2" id="KW-0203">Cytokinin biosynthesis</keyword>
<comment type="caution">
    <text evidence="3">The sequence shown here is derived from an EMBL/GenBank/DDBJ whole genome shotgun (WGS) entry which is preliminary data.</text>
</comment>
<comment type="similarity">
    <text evidence="1 2">Belongs to the LOG family.</text>
</comment>
<evidence type="ECO:0000256" key="2">
    <source>
        <dbReference type="RuleBase" id="RU363015"/>
    </source>
</evidence>
<dbReference type="SUPFAM" id="SSF102405">
    <property type="entry name" value="MCP/YpsA-like"/>
    <property type="match status" value="1"/>
</dbReference>
<dbReference type="Proteomes" id="UP001596250">
    <property type="component" value="Unassembled WGS sequence"/>
</dbReference>
<accession>A0ABW1IJT5</accession>
<dbReference type="PANTHER" id="PTHR31223:SF70">
    <property type="entry name" value="LOG FAMILY PROTEIN YJL055W"/>
    <property type="match status" value="1"/>
</dbReference>
<organism evidence="3 4">
    <name type="scientific">Marinicrinis lubricantis</name>
    <dbReference type="NCBI Taxonomy" id="2086470"/>
    <lineage>
        <taxon>Bacteria</taxon>
        <taxon>Bacillati</taxon>
        <taxon>Bacillota</taxon>
        <taxon>Bacilli</taxon>
        <taxon>Bacillales</taxon>
        <taxon>Paenibacillaceae</taxon>
    </lineage>
</organism>
<dbReference type="RefSeq" id="WP_379892037.1">
    <property type="nucleotide sequence ID" value="NZ_CBCSCT010000022.1"/>
</dbReference>
<dbReference type="NCBIfam" id="TIGR00730">
    <property type="entry name" value="Rossman fold protein, TIGR00730 family"/>
    <property type="match status" value="1"/>
</dbReference>
<proteinExistence type="inferred from homology"/>
<evidence type="ECO:0000256" key="1">
    <source>
        <dbReference type="ARBA" id="ARBA00006763"/>
    </source>
</evidence>
<dbReference type="InterPro" id="IPR005269">
    <property type="entry name" value="LOG"/>
</dbReference>
<protein>
    <recommendedName>
        <fullName evidence="2">Cytokinin riboside 5'-monophosphate phosphoribohydrolase</fullName>
        <ecNumber evidence="2">3.2.2.n1</ecNumber>
    </recommendedName>
</protein>
<evidence type="ECO:0000313" key="4">
    <source>
        <dbReference type="Proteomes" id="UP001596250"/>
    </source>
</evidence>
<reference evidence="4" key="1">
    <citation type="journal article" date="2019" name="Int. J. Syst. Evol. Microbiol.">
        <title>The Global Catalogue of Microorganisms (GCM) 10K type strain sequencing project: providing services to taxonomists for standard genome sequencing and annotation.</title>
        <authorList>
            <consortium name="The Broad Institute Genomics Platform"/>
            <consortium name="The Broad Institute Genome Sequencing Center for Infectious Disease"/>
            <person name="Wu L."/>
            <person name="Ma J."/>
        </authorList>
    </citation>
    <scope>NUCLEOTIDE SEQUENCE [LARGE SCALE GENOMIC DNA]</scope>
    <source>
        <strain evidence="4">CCM 8749</strain>
    </source>
</reference>
<keyword evidence="4" id="KW-1185">Reference proteome</keyword>
<name>A0ABW1IJT5_9BACL</name>
<keyword evidence="2" id="KW-0378">Hydrolase</keyword>
<evidence type="ECO:0000313" key="3">
    <source>
        <dbReference type="EMBL" id="MFC5985317.1"/>
    </source>
</evidence>
<dbReference type="EMBL" id="JBHSQV010000013">
    <property type="protein sequence ID" value="MFC5985317.1"/>
    <property type="molecule type" value="Genomic_DNA"/>
</dbReference>
<dbReference type="Pfam" id="PF03641">
    <property type="entry name" value="Lysine_decarbox"/>
    <property type="match status" value="1"/>
</dbReference>
<dbReference type="EC" id="3.2.2.n1" evidence="2"/>
<sequence length="193" mass="21149">MKRICVFAGSNSGVSPAYVQAAENLGKVMAKSGIELIYGGSKIGLMGKIADTLLRHGGNVIGVMPKGLFRGEMVHAELTILIEVDDMHQRKAKMMELADAFIALPGGLGTFEEIFEVLSWSQLGIHTKPVGLYNIEGFYTPLSNLIQHAIDSGFARPSNQSLYVMSDDADELVKKLQHFERPPAENKWSDLKD</sequence>